<name>A0ACC0EL55_9BASI</name>
<gene>
    <name evidence="1" type="ORF">MJO28_005530</name>
</gene>
<dbReference type="EMBL" id="CM045869">
    <property type="protein sequence ID" value="KAI7955130.1"/>
    <property type="molecule type" value="Genomic_DNA"/>
</dbReference>
<evidence type="ECO:0000313" key="2">
    <source>
        <dbReference type="Proteomes" id="UP001060170"/>
    </source>
</evidence>
<dbReference type="Proteomes" id="UP001060170">
    <property type="component" value="Chromosome 5"/>
</dbReference>
<accession>A0ACC0EL55</accession>
<organism evidence="1 2">
    <name type="scientific">Puccinia striiformis f. sp. tritici</name>
    <dbReference type="NCBI Taxonomy" id="168172"/>
    <lineage>
        <taxon>Eukaryota</taxon>
        <taxon>Fungi</taxon>
        <taxon>Dikarya</taxon>
        <taxon>Basidiomycota</taxon>
        <taxon>Pucciniomycotina</taxon>
        <taxon>Pucciniomycetes</taxon>
        <taxon>Pucciniales</taxon>
        <taxon>Pucciniaceae</taxon>
        <taxon>Puccinia</taxon>
    </lineage>
</organism>
<proteinExistence type="predicted"/>
<reference evidence="2" key="1">
    <citation type="journal article" date="2018" name="BMC Genomics">
        <title>Genomic insights into host adaptation between the wheat stripe rust pathogen (Puccinia striiformis f. sp. tritici) and the barley stripe rust pathogen (Puccinia striiformis f. sp. hordei).</title>
        <authorList>
            <person name="Xia C."/>
            <person name="Wang M."/>
            <person name="Yin C."/>
            <person name="Cornejo O.E."/>
            <person name="Hulbert S.H."/>
            <person name="Chen X."/>
        </authorList>
    </citation>
    <scope>NUCLEOTIDE SEQUENCE [LARGE SCALE GENOMIC DNA]</scope>
    <source>
        <strain evidence="2">93-210</strain>
    </source>
</reference>
<sequence>MEDSTILVANISIFNKAVAQALYGKARRFSELDFVDSPYMKGGERDGWDRSTGKPVEAKNSQTGKLHNQPPTIPVSTTD</sequence>
<comment type="caution">
    <text evidence="1">The sequence shown here is derived from an EMBL/GenBank/DDBJ whole genome shotgun (WGS) entry which is preliminary data.</text>
</comment>
<protein>
    <submittedName>
        <fullName evidence="1">Uncharacterized protein</fullName>
    </submittedName>
</protein>
<evidence type="ECO:0000313" key="1">
    <source>
        <dbReference type="EMBL" id="KAI7955130.1"/>
    </source>
</evidence>
<keyword evidence="2" id="KW-1185">Reference proteome</keyword>
<reference evidence="1 2" key="3">
    <citation type="journal article" date="2022" name="Microbiol. Spectr.">
        <title>Folding features and dynamics of 3D genome architecture in plant fungal pathogens.</title>
        <authorList>
            <person name="Xia C."/>
        </authorList>
    </citation>
    <scope>NUCLEOTIDE SEQUENCE [LARGE SCALE GENOMIC DNA]</scope>
    <source>
        <strain evidence="1 2">93-210</strain>
    </source>
</reference>
<reference evidence="2" key="2">
    <citation type="journal article" date="2018" name="Mol. Plant Microbe Interact.">
        <title>Genome sequence resources for the wheat stripe rust pathogen (Puccinia striiformis f. sp. tritici) and the barley stripe rust pathogen (Puccinia striiformis f. sp. hordei).</title>
        <authorList>
            <person name="Xia C."/>
            <person name="Wang M."/>
            <person name="Yin C."/>
            <person name="Cornejo O.E."/>
            <person name="Hulbert S.H."/>
            <person name="Chen X."/>
        </authorList>
    </citation>
    <scope>NUCLEOTIDE SEQUENCE [LARGE SCALE GENOMIC DNA]</scope>
    <source>
        <strain evidence="2">93-210</strain>
    </source>
</reference>